<evidence type="ECO:0000256" key="7">
    <source>
        <dbReference type="SAM" id="Phobius"/>
    </source>
</evidence>
<keyword evidence="4" id="KW-0201">Cytochrome c-type biogenesis</keyword>
<proteinExistence type="predicted"/>
<keyword evidence="8" id="KW-0732">Signal</keyword>
<dbReference type="InterPro" id="IPR003834">
    <property type="entry name" value="Cyt_c_assmbl_TM_dom"/>
</dbReference>
<feature type="transmembrane region" description="Helical" evidence="7">
    <location>
        <begin position="422"/>
        <end position="444"/>
    </location>
</feature>
<comment type="subcellular location">
    <subcellularLocation>
        <location evidence="1">Cell membrane</location>
        <topology evidence="1">Multi-pass membrane protein</topology>
    </subcellularLocation>
</comment>
<evidence type="ECO:0000256" key="2">
    <source>
        <dbReference type="ARBA" id="ARBA00022475"/>
    </source>
</evidence>
<comment type="caution">
    <text evidence="10">The sequence shown here is derived from an EMBL/GenBank/DDBJ whole genome shotgun (WGS) entry which is preliminary data.</text>
</comment>
<feature type="transmembrane region" description="Helical" evidence="7">
    <location>
        <begin position="344"/>
        <end position="362"/>
    </location>
</feature>
<dbReference type="AlphaFoldDB" id="A0A178K3P2"/>
<dbReference type="GO" id="GO:0017004">
    <property type="term" value="P:cytochrome complex assembly"/>
    <property type="evidence" value="ECO:0007669"/>
    <property type="project" value="UniProtKB-KW"/>
</dbReference>
<dbReference type="Proteomes" id="UP000078503">
    <property type="component" value="Unassembled WGS sequence"/>
</dbReference>
<dbReference type="InterPro" id="IPR028250">
    <property type="entry name" value="DsbDN"/>
</dbReference>
<sequence length="700" mass="76560">MIYYRNTMLALMATLLFGLLSFTAQAKEYNTGWLHNPMHPPVQVRFMLTGQSDPAKNTVEGLLEVDLEGDWKTYWRSPGEGGVAPKIDWQLSNNLKDLEWHWPMPKRYEFLGVETLGYKHKVIFPMTLTVEDFNKPVFFSGKLTMSSCTSICVLTDYEVVMDFNPTQLTPFADAMHLYNQGMSKVPLTSDNVTIDQASWNGDKQELSVLISNTHAWQKPDVFVDSFSSKLENVSFSTPEIKQSANQLIATFKVSSWFGKPELDQQALNVTVTDKDMAVEEPITASTLPLAANIDQTSIWQTIVFALIGGLILNIMPCVLPVLGMKLSSIISTQGLERRQIRAQFIASASGILASFWLLAGFLALLKVSGQALGWGIQFQSPYFIGAMIIITGLFAANMLGLFEIRLSSGANTWLATRGDNSYLGHFVQGMFATLLATPCSAPFLGTAVAYALGADVVTLFAIFTALAIGMAAPWLLIALFPQLANKLPKPGNWMNHVKTLFGLMMLATSLWLLSLMQSFVSTGTLAGIAVTACILLLWRLGQVKGRKSVILTLAVILLGGAGSLIVGSVTADKWSTPLPADHAWQTLKTEQIDQAVAQGKTVFVDVTADWCITCKANKIGVLLQNPVYDQLSDNNIVLMRGDWTTPSDYVTGFLQSHGRFGVPFNIVYGPNAPQGIELPVILSAEEVMTAIKQAQGSNNG</sequence>
<feature type="chain" id="PRO_5008089997" evidence="8">
    <location>
        <begin position="27"/>
        <end position="700"/>
    </location>
</feature>
<dbReference type="PROSITE" id="PS51352">
    <property type="entry name" value="THIOREDOXIN_2"/>
    <property type="match status" value="1"/>
</dbReference>
<keyword evidence="3 7" id="KW-0812">Transmembrane</keyword>
<feature type="transmembrane region" description="Helical" evidence="7">
    <location>
        <begin position="493"/>
        <end position="513"/>
    </location>
</feature>
<evidence type="ECO:0000313" key="11">
    <source>
        <dbReference type="Proteomes" id="UP000078503"/>
    </source>
</evidence>
<evidence type="ECO:0000313" key="10">
    <source>
        <dbReference type="EMBL" id="OAN11727.1"/>
    </source>
</evidence>
<dbReference type="InterPro" id="IPR013766">
    <property type="entry name" value="Thioredoxin_domain"/>
</dbReference>
<evidence type="ECO:0000256" key="3">
    <source>
        <dbReference type="ARBA" id="ARBA00022692"/>
    </source>
</evidence>
<feature type="transmembrane region" description="Helical" evidence="7">
    <location>
        <begin position="382"/>
        <end position="402"/>
    </location>
</feature>
<evidence type="ECO:0000256" key="1">
    <source>
        <dbReference type="ARBA" id="ARBA00004651"/>
    </source>
</evidence>
<keyword evidence="2" id="KW-1003">Cell membrane</keyword>
<keyword evidence="5 7" id="KW-1133">Transmembrane helix</keyword>
<protein>
    <submittedName>
        <fullName evidence="10">Cytochrome C biogenesis protein</fullName>
    </submittedName>
</protein>
<feature type="transmembrane region" description="Helical" evidence="7">
    <location>
        <begin position="550"/>
        <end position="569"/>
    </location>
</feature>
<organism evidence="10 11">
    <name type="scientific">Photobacterium jeanii</name>
    <dbReference type="NCBI Taxonomy" id="858640"/>
    <lineage>
        <taxon>Bacteria</taxon>
        <taxon>Pseudomonadati</taxon>
        <taxon>Pseudomonadota</taxon>
        <taxon>Gammaproteobacteria</taxon>
        <taxon>Vibrionales</taxon>
        <taxon>Vibrionaceae</taxon>
        <taxon>Photobacterium</taxon>
    </lineage>
</organism>
<dbReference type="Gene3D" id="3.40.30.10">
    <property type="entry name" value="Glutaredoxin"/>
    <property type="match status" value="1"/>
</dbReference>
<dbReference type="PANTHER" id="PTHR32234">
    <property type="entry name" value="THIOL:DISULFIDE INTERCHANGE PROTEIN DSBD"/>
    <property type="match status" value="1"/>
</dbReference>
<feature type="transmembrane region" description="Helical" evidence="7">
    <location>
        <begin position="519"/>
        <end position="538"/>
    </location>
</feature>
<reference evidence="10 11" key="1">
    <citation type="submission" date="2016-03" db="EMBL/GenBank/DDBJ databases">
        <title>Photobacterium proteolyticum sp. nov. a protease producing bacterium isolated from ocean sediments of Laizhou Bay.</title>
        <authorList>
            <person name="Li Y."/>
        </authorList>
    </citation>
    <scope>NUCLEOTIDE SEQUENCE [LARGE SCALE GENOMIC DNA]</scope>
    <source>
        <strain evidence="10 11">R-40508</strain>
    </source>
</reference>
<feature type="transmembrane region" description="Helical" evidence="7">
    <location>
        <begin position="298"/>
        <end position="323"/>
    </location>
</feature>
<evidence type="ECO:0000256" key="4">
    <source>
        <dbReference type="ARBA" id="ARBA00022748"/>
    </source>
</evidence>
<name>A0A178K3P2_9GAMM</name>
<feature type="domain" description="Thioredoxin" evidence="9">
    <location>
        <begin position="572"/>
        <end position="696"/>
    </location>
</feature>
<gene>
    <name evidence="10" type="ORF">A3K86_21550</name>
</gene>
<keyword evidence="11" id="KW-1185">Reference proteome</keyword>
<dbReference type="Pfam" id="PF02683">
    <property type="entry name" value="DsbD_TM"/>
    <property type="match status" value="1"/>
</dbReference>
<dbReference type="SUPFAM" id="SSF52833">
    <property type="entry name" value="Thioredoxin-like"/>
    <property type="match status" value="1"/>
</dbReference>
<dbReference type="Pfam" id="PF11412">
    <property type="entry name" value="DsbD_N"/>
    <property type="match status" value="1"/>
</dbReference>
<dbReference type="EMBL" id="LVHF01000033">
    <property type="protein sequence ID" value="OAN11727.1"/>
    <property type="molecule type" value="Genomic_DNA"/>
</dbReference>
<dbReference type="OrthoDB" id="9811036at2"/>
<dbReference type="InterPro" id="IPR035671">
    <property type="entry name" value="DsbD_gamma"/>
</dbReference>
<feature type="transmembrane region" description="Helical" evidence="7">
    <location>
        <begin position="456"/>
        <end position="481"/>
    </location>
</feature>
<evidence type="ECO:0000259" key="9">
    <source>
        <dbReference type="PROSITE" id="PS51352"/>
    </source>
</evidence>
<evidence type="ECO:0000256" key="6">
    <source>
        <dbReference type="ARBA" id="ARBA00023136"/>
    </source>
</evidence>
<dbReference type="CDD" id="cd02953">
    <property type="entry name" value="DsbDgamma"/>
    <property type="match status" value="1"/>
</dbReference>
<keyword evidence="6 7" id="KW-0472">Membrane</keyword>
<dbReference type="GO" id="GO:0045454">
    <property type="term" value="P:cell redox homeostasis"/>
    <property type="evidence" value="ECO:0007669"/>
    <property type="project" value="TreeGrafter"/>
</dbReference>
<evidence type="ECO:0000256" key="8">
    <source>
        <dbReference type="SAM" id="SignalP"/>
    </source>
</evidence>
<dbReference type="STRING" id="858640.A3K86_21550"/>
<dbReference type="GO" id="GO:0005886">
    <property type="term" value="C:plasma membrane"/>
    <property type="evidence" value="ECO:0007669"/>
    <property type="project" value="UniProtKB-SubCell"/>
</dbReference>
<dbReference type="InterPro" id="IPR036249">
    <property type="entry name" value="Thioredoxin-like_sf"/>
</dbReference>
<dbReference type="Pfam" id="PF13899">
    <property type="entry name" value="Thioredoxin_7"/>
    <property type="match status" value="1"/>
</dbReference>
<evidence type="ECO:0000256" key="5">
    <source>
        <dbReference type="ARBA" id="ARBA00022989"/>
    </source>
</evidence>
<accession>A0A178K3P2</accession>
<feature type="signal peptide" evidence="8">
    <location>
        <begin position="1"/>
        <end position="26"/>
    </location>
</feature>
<dbReference type="PANTHER" id="PTHR32234:SF3">
    <property type="entry name" value="SUPPRESSION OF COPPER SENSITIVITY PROTEIN"/>
    <property type="match status" value="1"/>
</dbReference>
<dbReference type="GO" id="GO:0015035">
    <property type="term" value="F:protein-disulfide reductase activity"/>
    <property type="evidence" value="ECO:0007669"/>
    <property type="project" value="TreeGrafter"/>
</dbReference>